<feature type="transmembrane region" description="Helical" evidence="7">
    <location>
        <begin position="115"/>
        <end position="135"/>
    </location>
</feature>
<dbReference type="PANTHER" id="PTHR30250:SF11">
    <property type="entry name" value="O-ANTIGEN TRANSPORTER-RELATED"/>
    <property type="match status" value="1"/>
</dbReference>
<keyword evidence="4 7" id="KW-1133">Transmembrane helix</keyword>
<dbReference type="InterPro" id="IPR050833">
    <property type="entry name" value="Poly_Biosynth_Transport"/>
</dbReference>
<comment type="subcellular location">
    <subcellularLocation>
        <location evidence="1">Cell membrane</location>
        <topology evidence="1">Multi-pass membrane protein</topology>
    </subcellularLocation>
</comment>
<feature type="transmembrane region" description="Helical" evidence="7">
    <location>
        <begin position="359"/>
        <end position="380"/>
    </location>
</feature>
<evidence type="ECO:0000256" key="3">
    <source>
        <dbReference type="ARBA" id="ARBA00022692"/>
    </source>
</evidence>
<feature type="region of interest" description="Disordered" evidence="6">
    <location>
        <begin position="83"/>
        <end position="108"/>
    </location>
</feature>
<dbReference type="RefSeq" id="WP_059039563.1">
    <property type="nucleotide sequence ID" value="NZ_JAADZU010000108.1"/>
</dbReference>
<feature type="transmembrane region" description="Helical" evidence="7">
    <location>
        <begin position="51"/>
        <end position="69"/>
    </location>
</feature>
<dbReference type="AlphaFoldDB" id="A0A7K3LVX0"/>
<protein>
    <submittedName>
        <fullName evidence="8">Polysaccharide biosynthesis protein</fullName>
    </submittedName>
</protein>
<evidence type="ECO:0000256" key="2">
    <source>
        <dbReference type="ARBA" id="ARBA00022475"/>
    </source>
</evidence>
<organism evidence="8 9">
    <name type="scientific">Gordonia desulfuricans</name>
    <dbReference type="NCBI Taxonomy" id="89051"/>
    <lineage>
        <taxon>Bacteria</taxon>
        <taxon>Bacillati</taxon>
        <taxon>Actinomycetota</taxon>
        <taxon>Actinomycetes</taxon>
        <taxon>Mycobacteriales</taxon>
        <taxon>Gordoniaceae</taxon>
        <taxon>Gordonia</taxon>
    </lineage>
</organism>
<dbReference type="GO" id="GO:0005886">
    <property type="term" value="C:plasma membrane"/>
    <property type="evidence" value="ECO:0007669"/>
    <property type="project" value="UniProtKB-SubCell"/>
</dbReference>
<accession>A0A7K3LVX0</accession>
<keyword evidence="2" id="KW-1003">Cell membrane</keyword>
<feature type="transmembrane region" description="Helical" evidence="7">
    <location>
        <begin position="387"/>
        <end position="407"/>
    </location>
</feature>
<feature type="compositionally biased region" description="Pro residues" evidence="6">
    <location>
        <begin position="1"/>
        <end position="11"/>
    </location>
</feature>
<feature type="transmembrane region" description="Helical" evidence="7">
    <location>
        <begin position="413"/>
        <end position="432"/>
    </location>
</feature>
<comment type="caution">
    <text evidence="8">The sequence shown here is derived from an EMBL/GenBank/DDBJ whole genome shotgun (WGS) entry which is preliminary data.</text>
</comment>
<feature type="transmembrane region" description="Helical" evidence="7">
    <location>
        <begin position="173"/>
        <end position="197"/>
    </location>
</feature>
<name>A0A7K3LVX0_9ACTN</name>
<gene>
    <name evidence="8" type="ORF">GYA93_22185</name>
</gene>
<feature type="transmembrane region" description="Helical" evidence="7">
    <location>
        <begin position="244"/>
        <end position="265"/>
    </location>
</feature>
<feature type="compositionally biased region" description="Low complexity" evidence="6">
    <location>
        <begin position="85"/>
        <end position="101"/>
    </location>
</feature>
<proteinExistence type="predicted"/>
<feature type="transmembrane region" description="Helical" evidence="7">
    <location>
        <begin position="141"/>
        <end position="161"/>
    </location>
</feature>
<keyword evidence="5 7" id="KW-0472">Membrane</keyword>
<evidence type="ECO:0000313" key="8">
    <source>
        <dbReference type="EMBL" id="NDK92246.1"/>
    </source>
</evidence>
<feature type="transmembrane region" description="Helical" evidence="7">
    <location>
        <begin position="314"/>
        <end position="339"/>
    </location>
</feature>
<evidence type="ECO:0000256" key="7">
    <source>
        <dbReference type="SAM" id="Phobius"/>
    </source>
</evidence>
<feature type="transmembrane region" description="Helical" evidence="7">
    <location>
        <begin position="277"/>
        <end position="294"/>
    </location>
</feature>
<feature type="transmembrane region" description="Helical" evidence="7">
    <location>
        <begin position="203"/>
        <end position="223"/>
    </location>
</feature>
<evidence type="ECO:0000256" key="4">
    <source>
        <dbReference type="ARBA" id="ARBA00022989"/>
    </source>
</evidence>
<evidence type="ECO:0000256" key="1">
    <source>
        <dbReference type="ARBA" id="ARBA00004651"/>
    </source>
</evidence>
<dbReference type="Proteomes" id="UP000466307">
    <property type="component" value="Unassembled WGS sequence"/>
</dbReference>
<feature type="transmembrane region" description="Helical" evidence="7">
    <location>
        <begin position="26"/>
        <end position="45"/>
    </location>
</feature>
<keyword evidence="3 7" id="KW-0812">Transmembrane</keyword>
<feature type="compositionally biased region" description="Low complexity" evidence="6">
    <location>
        <begin position="12"/>
        <end position="21"/>
    </location>
</feature>
<dbReference type="EMBL" id="JAADZU010000108">
    <property type="protein sequence ID" value="NDK92246.1"/>
    <property type="molecule type" value="Genomic_DNA"/>
</dbReference>
<sequence length="449" mass="45081">MADPTPSPTGPEPTGSGSPPGALGRVTVATAIAAVSGYLVLLIAARALGPGGYAVFAVFWAAYGLVTGTQNGQLQETTRAIRAAGSPITGPTTTGTTTTSTGTGGRHPRARPLRVNLGIGVGLAVAVAVTAPLWSGAVFDAHRWLSVVLLACGVASFAVYAHLSGALSGTLSWGVFAVLLSVDALIRLAGAGLALALGWDTTAFLVITVIGSVSWMLLLLGSARARAVVNSPADVGTRTFTVQTLTAMAAAAASAVVVMGFPVLISLTSRAADDPDVVGAVILAITLTRAPLLVPLNSFQGVLISRFVAARHRLVASAALPLAAVTAIGVVGAGLAALVGPWLLRVVFGAGFRLDGTALALFTLGATALALLTITGAAALAVGAHRLYAIGWWCATVASVLLLLLPIAVTDRVALALICGPLIGIAVHLIALPRVPRHMDSQDPADGVA</sequence>
<evidence type="ECO:0000313" key="9">
    <source>
        <dbReference type="Proteomes" id="UP000466307"/>
    </source>
</evidence>
<evidence type="ECO:0000256" key="5">
    <source>
        <dbReference type="ARBA" id="ARBA00023136"/>
    </source>
</evidence>
<evidence type="ECO:0000256" key="6">
    <source>
        <dbReference type="SAM" id="MobiDB-lite"/>
    </source>
</evidence>
<feature type="region of interest" description="Disordered" evidence="6">
    <location>
        <begin position="1"/>
        <end position="22"/>
    </location>
</feature>
<reference evidence="8 9" key="1">
    <citation type="submission" date="2020-01" db="EMBL/GenBank/DDBJ databases">
        <title>Investigation of new actinobacteria for the biodesulphurisation of diesel fuel.</title>
        <authorList>
            <person name="Athi Narayanan S.M."/>
        </authorList>
    </citation>
    <scope>NUCLEOTIDE SEQUENCE [LARGE SCALE GENOMIC DNA]</scope>
    <source>
        <strain evidence="8 9">213E</strain>
    </source>
</reference>
<keyword evidence="9" id="KW-1185">Reference proteome</keyword>
<dbReference type="PANTHER" id="PTHR30250">
    <property type="entry name" value="PST FAMILY PREDICTED COLANIC ACID TRANSPORTER"/>
    <property type="match status" value="1"/>
</dbReference>